<evidence type="ECO:0000313" key="3">
    <source>
        <dbReference type="EMBL" id="SVC00367.1"/>
    </source>
</evidence>
<accession>A0A382IMC9</accession>
<dbReference type="Pfam" id="PF00107">
    <property type="entry name" value="ADH_zinc_N"/>
    <property type="match status" value="1"/>
</dbReference>
<dbReference type="InterPro" id="IPR011032">
    <property type="entry name" value="GroES-like_sf"/>
</dbReference>
<dbReference type="SUPFAM" id="SSF50129">
    <property type="entry name" value="GroES-like"/>
    <property type="match status" value="1"/>
</dbReference>
<dbReference type="InterPro" id="IPR020843">
    <property type="entry name" value="ER"/>
</dbReference>
<dbReference type="PANTHER" id="PTHR43205:SF7">
    <property type="entry name" value="PROSTAGLANDIN REDUCTASE 1"/>
    <property type="match status" value="1"/>
</dbReference>
<dbReference type="SUPFAM" id="SSF51735">
    <property type="entry name" value="NAD(P)-binding Rossmann-fold domains"/>
    <property type="match status" value="1"/>
</dbReference>
<dbReference type="Pfam" id="PF16884">
    <property type="entry name" value="ADH_N_2"/>
    <property type="match status" value="1"/>
</dbReference>
<dbReference type="Gene3D" id="3.40.50.720">
    <property type="entry name" value="NAD(P)-binding Rossmann-like Domain"/>
    <property type="match status" value="1"/>
</dbReference>
<dbReference type="InterPro" id="IPR036291">
    <property type="entry name" value="NAD(P)-bd_dom_sf"/>
</dbReference>
<evidence type="ECO:0000256" key="1">
    <source>
        <dbReference type="ARBA" id="ARBA00023002"/>
    </source>
</evidence>
<dbReference type="SMART" id="SM00829">
    <property type="entry name" value="PKS_ER"/>
    <property type="match status" value="1"/>
</dbReference>
<gene>
    <name evidence="3" type="ORF">METZ01_LOCUS253221</name>
</gene>
<dbReference type="AlphaFoldDB" id="A0A382IMC9"/>
<dbReference type="InterPro" id="IPR013149">
    <property type="entry name" value="ADH-like_C"/>
</dbReference>
<dbReference type="InterPro" id="IPR045010">
    <property type="entry name" value="MDR_fam"/>
</dbReference>
<organism evidence="3">
    <name type="scientific">marine metagenome</name>
    <dbReference type="NCBI Taxonomy" id="408172"/>
    <lineage>
        <taxon>unclassified sequences</taxon>
        <taxon>metagenomes</taxon>
        <taxon>ecological metagenomes</taxon>
    </lineage>
</organism>
<dbReference type="InterPro" id="IPR041694">
    <property type="entry name" value="ADH_N_2"/>
</dbReference>
<proteinExistence type="predicted"/>
<sequence length="343" mass="36659">MSNLTNRRIVLAARPVGAPKDSDFKLVEEPVAELGANQALLRTIYLSLDPYMRGRMNAVASYAPYVEIGETMVGGAVSTVIASNHSDYNTGDLVFGYTGWQEYASVDGSNLRAIDPTRAPISTALGILGMPGLTAYVGLVDIGQPVAGETVVVSAASGAVGSVVGQIAKIKGCRVVGVAGAEEKCRYVVDTLGFDACISHRSENLVEELAEACPDGVDVYFENVGGAVFQAVVGLLNADARIPVCGLVSHYNDTEPPLGPDSLPRFARTILTKRLKVQGFIIFYHVNREAAFREDMTAWLNDGKVRYREDIVDGIDQAVGAFQGLLEGRNFGKLLVRVSEDPT</sequence>
<dbReference type="EMBL" id="UINC01068069">
    <property type="protein sequence ID" value="SVC00367.1"/>
    <property type="molecule type" value="Genomic_DNA"/>
</dbReference>
<keyword evidence="1" id="KW-0560">Oxidoreductase</keyword>
<dbReference type="Gene3D" id="3.90.180.10">
    <property type="entry name" value="Medium-chain alcohol dehydrogenases, catalytic domain"/>
    <property type="match status" value="1"/>
</dbReference>
<protein>
    <recommendedName>
        <fullName evidence="2">Enoyl reductase (ER) domain-containing protein</fullName>
    </recommendedName>
</protein>
<dbReference type="FunFam" id="3.40.50.720:FF:000121">
    <property type="entry name" value="Prostaglandin reductase 2"/>
    <property type="match status" value="1"/>
</dbReference>
<reference evidence="3" key="1">
    <citation type="submission" date="2018-05" db="EMBL/GenBank/DDBJ databases">
        <authorList>
            <person name="Lanie J.A."/>
            <person name="Ng W.-L."/>
            <person name="Kazmierczak K.M."/>
            <person name="Andrzejewski T.M."/>
            <person name="Davidsen T.M."/>
            <person name="Wayne K.J."/>
            <person name="Tettelin H."/>
            <person name="Glass J.I."/>
            <person name="Rusch D."/>
            <person name="Podicherti R."/>
            <person name="Tsui H.-C.T."/>
            <person name="Winkler M.E."/>
        </authorList>
    </citation>
    <scope>NUCLEOTIDE SEQUENCE</scope>
</reference>
<dbReference type="PANTHER" id="PTHR43205">
    <property type="entry name" value="PROSTAGLANDIN REDUCTASE"/>
    <property type="match status" value="1"/>
</dbReference>
<dbReference type="GO" id="GO:0016628">
    <property type="term" value="F:oxidoreductase activity, acting on the CH-CH group of donors, NAD or NADP as acceptor"/>
    <property type="evidence" value="ECO:0007669"/>
    <property type="project" value="InterPro"/>
</dbReference>
<dbReference type="CDD" id="cd05288">
    <property type="entry name" value="PGDH"/>
    <property type="match status" value="1"/>
</dbReference>
<evidence type="ECO:0000259" key="2">
    <source>
        <dbReference type="SMART" id="SM00829"/>
    </source>
</evidence>
<feature type="domain" description="Enoyl reductase (ER)" evidence="2">
    <location>
        <begin position="17"/>
        <end position="336"/>
    </location>
</feature>
<name>A0A382IMC9_9ZZZZ</name>